<dbReference type="InterPro" id="IPR027417">
    <property type="entry name" value="P-loop_NTPase"/>
</dbReference>
<keyword evidence="4" id="KW-0238">DNA-binding</keyword>
<dbReference type="SUPFAM" id="SSF52540">
    <property type="entry name" value="P-loop containing nucleoside triphosphate hydrolases"/>
    <property type="match status" value="1"/>
</dbReference>
<dbReference type="Pfam" id="PF00158">
    <property type="entry name" value="Sigma54_activat"/>
    <property type="match status" value="1"/>
</dbReference>
<evidence type="ECO:0000256" key="6">
    <source>
        <dbReference type="PROSITE-ProRule" id="PRU00169"/>
    </source>
</evidence>
<keyword evidence="5" id="KW-0804">Transcription</keyword>
<feature type="domain" description="Response regulatory" evidence="8">
    <location>
        <begin position="10"/>
        <end position="129"/>
    </location>
</feature>
<dbReference type="Pfam" id="PF02954">
    <property type="entry name" value="HTH_8"/>
    <property type="match status" value="1"/>
</dbReference>
<dbReference type="PROSITE" id="PS00676">
    <property type="entry name" value="SIGMA54_INTERACT_2"/>
    <property type="match status" value="1"/>
</dbReference>
<reference evidence="9" key="2">
    <citation type="journal article" date="2024" name="Antonie Van Leeuwenhoek">
        <title>Roseihalotalea indica gen. nov., sp. nov., a halophilic Bacteroidetes from mesopelagic Southwest Indian Ocean with higher carbohydrate metabolic potential.</title>
        <authorList>
            <person name="Chen B."/>
            <person name="Zhang M."/>
            <person name="Lin D."/>
            <person name="Ye J."/>
            <person name="Tang K."/>
        </authorList>
    </citation>
    <scope>NUCLEOTIDE SEQUENCE</scope>
    <source>
        <strain evidence="9">TK19036</strain>
    </source>
</reference>
<dbReference type="PROSITE" id="PS00688">
    <property type="entry name" value="SIGMA54_INTERACT_3"/>
    <property type="match status" value="1"/>
</dbReference>
<reference evidence="9" key="1">
    <citation type="journal article" date="2023" name="Comput. Struct. Biotechnol. J.">
        <title>Discovery of a novel marine Bacteroidetes with a rich repertoire of carbohydrate-active enzymes.</title>
        <authorList>
            <person name="Chen B."/>
            <person name="Liu G."/>
            <person name="Chen Q."/>
            <person name="Wang H."/>
            <person name="Liu L."/>
            <person name="Tang K."/>
        </authorList>
    </citation>
    <scope>NUCLEOTIDE SEQUENCE</scope>
    <source>
        <strain evidence="9">TK19036</strain>
    </source>
</reference>
<keyword evidence="3" id="KW-0805">Transcription regulation</keyword>
<dbReference type="EMBL" id="CP120682">
    <property type="protein sequence ID" value="WKN38922.1"/>
    <property type="molecule type" value="Genomic_DNA"/>
</dbReference>
<gene>
    <name evidence="9" type="ORF">K4G66_09420</name>
</gene>
<dbReference type="Gene3D" id="1.10.10.60">
    <property type="entry name" value="Homeodomain-like"/>
    <property type="match status" value="1"/>
</dbReference>
<dbReference type="PANTHER" id="PTHR32071">
    <property type="entry name" value="TRANSCRIPTIONAL REGULATORY PROTEIN"/>
    <property type="match status" value="1"/>
</dbReference>
<evidence type="ECO:0000256" key="5">
    <source>
        <dbReference type="ARBA" id="ARBA00023163"/>
    </source>
</evidence>
<dbReference type="InterPro" id="IPR058031">
    <property type="entry name" value="AAA_lid_NorR"/>
</dbReference>
<dbReference type="SMART" id="SM00382">
    <property type="entry name" value="AAA"/>
    <property type="match status" value="1"/>
</dbReference>
<dbReference type="Gene3D" id="1.10.8.60">
    <property type="match status" value="1"/>
</dbReference>
<dbReference type="PROSITE" id="PS50110">
    <property type="entry name" value="RESPONSE_REGULATORY"/>
    <property type="match status" value="1"/>
</dbReference>
<dbReference type="GO" id="GO:0043565">
    <property type="term" value="F:sequence-specific DNA binding"/>
    <property type="evidence" value="ECO:0007669"/>
    <property type="project" value="InterPro"/>
</dbReference>
<dbReference type="InterPro" id="IPR025944">
    <property type="entry name" value="Sigma_54_int_dom_CS"/>
</dbReference>
<dbReference type="AlphaFoldDB" id="A0AA49JJ80"/>
<evidence type="ECO:0000259" key="8">
    <source>
        <dbReference type="PROSITE" id="PS50110"/>
    </source>
</evidence>
<dbReference type="Pfam" id="PF00072">
    <property type="entry name" value="Response_reg"/>
    <property type="match status" value="1"/>
</dbReference>
<dbReference type="PANTHER" id="PTHR32071:SF113">
    <property type="entry name" value="ALGINATE BIOSYNTHESIS TRANSCRIPTIONAL REGULATORY PROTEIN ALGB"/>
    <property type="match status" value="1"/>
</dbReference>
<dbReference type="GO" id="GO:0000160">
    <property type="term" value="P:phosphorelay signal transduction system"/>
    <property type="evidence" value="ECO:0007669"/>
    <property type="project" value="InterPro"/>
</dbReference>
<evidence type="ECO:0000256" key="3">
    <source>
        <dbReference type="ARBA" id="ARBA00023015"/>
    </source>
</evidence>
<feature type="domain" description="Sigma-54 factor interaction" evidence="7">
    <location>
        <begin position="159"/>
        <end position="388"/>
    </location>
</feature>
<dbReference type="InterPro" id="IPR002078">
    <property type="entry name" value="Sigma_54_int"/>
</dbReference>
<feature type="modified residue" description="4-aspartylphosphate" evidence="6">
    <location>
        <position position="59"/>
    </location>
</feature>
<evidence type="ECO:0000256" key="4">
    <source>
        <dbReference type="ARBA" id="ARBA00023125"/>
    </source>
</evidence>
<name>A0AA49JJ80_9BACT</name>
<dbReference type="PROSITE" id="PS50045">
    <property type="entry name" value="SIGMA54_INTERACT_4"/>
    <property type="match status" value="1"/>
</dbReference>
<keyword evidence="2" id="KW-0067">ATP-binding</keyword>
<dbReference type="InterPro" id="IPR009057">
    <property type="entry name" value="Homeodomain-like_sf"/>
</dbReference>
<keyword evidence="1" id="KW-0547">Nucleotide-binding</keyword>
<sequence length="465" mass="52555">MSRTVNKIGKILIVDDNEDVLQAAKIFLKRHFLQVDTEKNPGAIPATISNEQYDVILLDMNFTKDVSSGKEGFFWLDQILEKDPSAVVILITAYGDVDLAVRAIKEGATDFVLKPWNNEKLLATVMAAMKLRASKTEVNQLRSQQEILNADINHKFQDIIGSSPTMMRVFETIEQVAGTDANVLILGENGTGKEVIARAIHRRSKRTNNVFINVDLGAVTESLFESELFGHMKGSFTDAKQDRIGRFEASSEGTLFLDEIGNLSLPLQAKLLTALQNKRVTPVGSNKVIDVDVRFICATNMPLYEMVQNNEFRQDLLYRINTIEINLPPLRERIEDLEPLATHFLTMYSKKYNKPIHSISASAVKRMQKYHWPGNVRELQHAVERAVILSNKPILQPEDFFFNADASKSGKDQDELHLEKYDLEEVEKLLIRKVLKKHGGNISKAAGDLGLTRASLYRRLEKYDI</sequence>
<evidence type="ECO:0000313" key="9">
    <source>
        <dbReference type="EMBL" id="WKN38922.1"/>
    </source>
</evidence>
<organism evidence="9">
    <name type="scientific">Roseihalotalea indica</name>
    <dbReference type="NCBI Taxonomy" id="2867963"/>
    <lineage>
        <taxon>Bacteria</taxon>
        <taxon>Pseudomonadati</taxon>
        <taxon>Bacteroidota</taxon>
        <taxon>Cytophagia</taxon>
        <taxon>Cytophagales</taxon>
        <taxon>Catalimonadaceae</taxon>
        <taxon>Roseihalotalea</taxon>
    </lineage>
</organism>
<evidence type="ECO:0000259" key="7">
    <source>
        <dbReference type="PROSITE" id="PS50045"/>
    </source>
</evidence>
<dbReference type="CDD" id="cd00009">
    <property type="entry name" value="AAA"/>
    <property type="match status" value="1"/>
</dbReference>
<dbReference type="InterPro" id="IPR011006">
    <property type="entry name" value="CheY-like_superfamily"/>
</dbReference>
<dbReference type="Pfam" id="PF25601">
    <property type="entry name" value="AAA_lid_14"/>
    <property type="match status" value="1"/>
</dbReference>
<dbReference type="SUPFAM" id="SSF46689">
    <property type="entry name" value="Homeodomain-like"/>
    <property type="match status" value="1"/>
</dbReference>
<dbReference type="SMART" id="SM00448">
    <property type="entry name" value="REC"/>
    <property type="match status" value="1"/>
</dbReference>
<evidence type="ECO:0000256" key="1">
    <source>
        <dbReference type="ARBA" id="ARBA00022741"/>
    </source>
</evidence>
<dbReference type="PRINTS" id="PR01590">
    <property type="entry name" value="HTHFIS"/>
</dbReference>
<dbReference type="GO" id="GO:0005524">
    <property type="term" value="F:ATP binding"/>
    <property type="evidence" value="ECO:0007669"/>
    <property type="project" value="UniProtKB-KW"/>
</dbReference>
<dbReference type="Gene3D" id="3.40.50.2300">
    <property type="match status" value="1"/>
</dbReference>
<dbReference type="GO" id="GO:0006355">
    <property type="term" value="P:regulation of DNA-templated transcription"/>
    <property type="evidence" value="ECO:0007669"/>
    <property type="project" value="InterPro"/>
</dbReference>
<dbReference type="InterPro" id="IPR003593">
    <property type="entry name" value="AAA+_ATPase"/>
</dbReference>
<dbReference type="SUPFAM" id="SSF52172">
    <property type="entry name" value="CheY-like"/>
    <property type="match status" value="1"/>
</dbReference>
<dbReference type="InterPro" id="IPR001789">
    <property type="entry name" value="Sig_transdc_resp-reg_receiver"/>
</dbReference>
<accession>A0AA49JJ80</accession>
<dbReference type="InterPro" id="IPR025943">
    <property type="entry name" value="Sigma_54_int_dom_ATP-bd_2"/>
</dbReference>
<dbReference type="FunFam" id="3.40.50.300:FF:000006">
    <property type="entry name" value="DNA-binding transcriptional regulator NtrC"/>
    <property type="match status" value="1"/>
</dbReference>
<keyword evidence="6" id="KW-0597">Phosphoprotein</keyword>
<evidence type="ECO:0000256" key="2">
    <source>
        <dbReference type="ARBA" id="ARBA00022840"/>
    </source>
</evidence>
<proteinExistence type="predicted"/>
<protein>
    <submittedName>
        <fullName evidence="9">Sigma-54 dependent transcriptional regulator</fullName>
    </submittedName>
</protein>
<dbReference type="InterPro" id="IPR002197">
    <property type="entry name" value="HTH_Fis"/>
</dbReference>
<dbReference type="Gene3D" id="3.40.50.300">
    <property type="entry name" value="P-loop containing nucleotide triphosphate hydrolases"/>
    <property type="match status" value="1"/>
</dbReference>